<organism evidence="2 3">
    <name type="scientific">Limnobacter parvus</name>
    <dbReference type="NCBI Taxonomy" id="2939690"/>
    <lineage>
        <taxon>Bacteria</taxon>
        <taxon>Pseudomonadati</taxon>
        <taxon>Pseudomonadota</taxon>
        <taxon>Betaproteobacteria</taxon>
        <taxon>Burkholderiales</taxon>
        <taxon>Burkholderiaceae</taxon>
        <taxon>Limnobacter</taxon>
    </lineage>
</organism>
<gene>
    <name evidence="2" type="ORF">NSP04_13770</name>
</gene>
<evidence type="ECO:0000313" key="3">
    <source>
        <dbReference type="Proteomes" id="UP001165267"/>
    </source>
</evidence>
<sequence>MKLCFVFSLVLCVGMVLGLKSLDLSWTLSLVGGLLAISGAGIFLLGCNMQRLLSNEKQAESHKGLLADSLKRILVGKK</sequence>
<dbReference type="Proteomes" id="UP001165267">
    <property type="component" value="Unassembled WGS sequence"/>
</dbReference>
<keyword evidence="3" id="KW-1185">Reference proteome</keyword>
<feature type="transmembrane region" description="Helical" evidence="1">
    <location>
        <begin position="28"/>
        <end position="47"/>
    </location>
</feature>
<name>A0ABT1XLF5_9BURK</name>
<accession>A0ABT1XLF5</accession>
<reference evidence="2" key="1">
    <citation type="submission" date="2022-07" db="EMBL/GenBank/DDBJ databases">
        <authorList>
            <person name="Xamxidin M."/>
        </authorList>
    </citation>
    <scope>NUCLEOTIDE SEQUENCE</scope>
    <source>
        <strain evidence="2">YS8-69</strain>
    </source>
</reference>
<keyword evidence="1" id="KW-0472">Membrane</keyword>
<proteinExistence type="predicted"/>
<evidence type="ECO:0000256" key="1">
    <source>
        <dbReference type="SAM" id="Phobius"/>
    </source>
</evidence>
<dbReference type="EMBL" id="JANKHG010000027">
    <property type="protein sequence ID" value="MCR2747714.1"/>
    <property type="molecule type" value="Genomic_DNA"/>
</dbReference>
<evidence type="ECO:0000313" key="2">
    <source>
        <dbReference type="EMBL" id="MCR2747714.1"/>
    </source>
</evidence>
<protein>
    <submittedName>
        <fullName evidence="2">Uncharacterized protein</fullName>
    </submittedName>
</protein>
<dbReference type="RefSeq" id="WP_257512935.1">
    <property type="nucleotide sequence ID" value="NZ_JANKHG010000027.1"/>
</dbReference>
<comment type="caution">
    <text evidence="2">The sequence shown here is derived from an EMBL/GenBank/DDBJ whole genome shotgun (WGS) entry which is preliminary data.</text>
</comment>
<keyword evidence="1" id="KW-0812">Transmembrane</keyword>
<keyword evidence="1" id="KW-1133">Transmembrane helix</keyword>